<accession>A0AAP3NJZ8</accession>
<sequence>MSGGYFNRHMIAFGEIANSIECDIARTLRPKPEKNCEDYWTIYEKDSLSSYHSYKGYMSFASYEDAESFLLLDKTIVKAEQKYADRRFFDDGVIFQSKKRNMSDTSDGEQIPVLYSIHHCCYDRYPDEADVLELSDETINAMKEAYRQIRIAEIYATRVDWMMSGDDSEESFRERVKEDLAEFEKEYATKDWTYLDEDDE</sequence>
<dbReference type="Proteomes" id="UP001210999">
    <property type="component" value="Unassembled WGS sequence"/>
</dbReference>
<organism evidence="1 2">
    <name type="scientific">Phocaeicola vulgatus</name>
    <name type="common">Bacteroides vulgatus</name>
    <dbReference type="NCBI Taxonomy" id="821"/>
    <lineage>
        <taxon>Bacteria</taxon>
        <taxon>Pseudomonadati</taxon>
        <taxon>Bacteroidota</taxon>
        <taxon>Bacteroidia</taxon>
        <taxon>Bacteroidales</taxon>
        <taxon>Bacteroidaceae</taxon>
        <taxon>Phocaeicola</taxon>
    </lineage>
</organism>
<name>A0AAP3NJZ8_PHOVU</name>
<dbReference type="EMBL" id="JAQKEI010000007">
    <property type="protein sequence ID" value="MDB0851254.1"/>
    <property type="molecule type" value="Genomic_DNA"/>
</dbReference>
<gene>
    <name evidence="1" type="ORF">PL594_07005</name>
</gene>
<evidence type="ECO:0000313" key="1">
    <source>
        <dbReference type="EMBL" id="MDB0851254.1"/>
    </source>
</evidence>
<dbReference type="AlphaFoldDB" id="A0AAP3NJZ8"/>
<comment type="caution">
    <text evidence="1">The sequence shown here is derived from an EMBL/GenBank/DDBJ whole genome shotgun (WGS) entry which is preliminary data.</text>
</comment>
<reference evidence="1" key="1">
    <citation type="submission" date="2023-01" db="EMBL/GenBank/DDBJ databases">
        <title>Human gut microbiome strain richness.</title>
        <authorList>
            <person name="Chen-Liaw A."/>
        </authorList>
    </citation>
    <scope>NUCLEOTIDE SEQUENCE</scope>
    <source>
        <strain evidence="1">H9_m1001271B151109d0_201107</strain>
    </source>
</reference>
<protein>
    <submittedName>
        <fullName evidence="1">Uncharacterized protein</fullName>
    </submittedName>
</protein>
<proteinExistence type="predicted"/>
<evidence type="ECO:0000313" key="2">
    <source>
        <dbReference type="Proteomes" id="UP001210999"/>
    </source>
</evidence>
<dbReference type="RefSeq" id="WP_117856021.1">
    <property type="nucleotide sequence ID" value="NZ_JADPDR010000006.1"/>
</dbReference>